<feature type="compositionally biased region" description="Basic and acidic residues" evidence="1">
    <location>
        <begin position="474"/>
        <end position="484"/>
    </location>
</feature>
<evidence type="ECO:0000256" key="1">
    <source>
        <dbReference type="SAM" id="MobiDB-lite"/>
    </source>
</evidence>
<dbReference type="EMBL" id="KV454213">
    <property type="protein sequence ID" value="ODQ57558.1"/>
    <property type="molecule type" value="Genomic_DNA"/>
</dbReference>
<evidence type="ECO:0000313" key="3">
    <source>
        <dbReference type="Proteomes" id="UP000094112"/>
    </source>
</evidence>
<accession>A0A1E3NWN8</accession>
<feature type="region of interest" description="Disordered" evidence="1">
    <location>
        <begin position="278"/>
        <end position="308"/>
    </location>
</feature>
<feature type="compositionally biased region" description="Polar residues" evidence="1">
    <location>
        <begin position="530"/>
        <end position="549"/>
    </location>
</feature>
<dbReference type="SUPFAM" id="SSF56112">
    <property type="entry name" value="Protein kinase-like (PK-like)"/>
    <property type="match status" value="1"/>
</dbReference>
<feature type="region of interest" description="Disordered" evidence="1">
    <location>
        <begin position="1"/>
        <end position="27"/>
    </location>
</feature>
<organism evidence="2 3">
    <name type="scientific">Wickerhamomyces anomalus (strain ATCC 58044 / CBS 1984 / NCYC 433 / NRRL Y-366-8)</name>
    <name type="common">Yeast</name>
    <name type="synonym">Hansenula anomala</name>
    <dbReference type="NCBI Taxonomy" id="683960"/>
    <lineage>
        <taxon>Eukaryota</taxon>
        <taxon>Fungi</taxon>
        <taxon>Dikarya</taxon>
        <taxon>Ascomycota</taxon>
        <taxon>Saccharomycotina</taxon>
        <taxon>Saccharomycetes</taxon>
        <taxon>Phaffomycetales</taxon>
        <taxon>Wickerhamomycetaceae</taxon>
        <taxon>Wickerhamomyces</taxon>
    </lineage>
</organism>
<dbReference type="GeneID" id="30202386"/>
<dbReference type="AlphaFoldDB" id="A0A1E3NWN8"/>
<feature type="region of interest" description="Disordered" evidence="1">
    <location>
        <begin position="156"/>
        <end position="175"/>
    </location>
</feature>
<feature type="compositionally biased region" description="Basic and acidic residues" evidence="1">
    <location>
        <begin position="491"/>
        <end position="506"/>
    </location>
</feature>
<feature type="compositionally biased region" description="Polar residues" evidence="1">
    <location>
        <begin position="296"/>
        <end position="306"/>
    </location>
</feature>
<dbReference type="Proteomes" id="UP000094112">
    <property type="component" value="Unassembled WGS sequence"/>
</dbReference>
<keyword evidence="3" id="KW-1185">Reference proteome</keyword>
<proteinExistence type="predicted"/>
<reference evidence="2 3" key="1">
    <citation type="journal article" date="2016" name="Proc. Natl. Acad. Sci. U.S.A.">
        <title>Comparative genomics of biotechnologically important yeasts.</title>
        <authorList>
            <person name="Riley R."/>
            <person name="Haridas S."/>
            <person name="Wolfe K.H."/>
            <person name="Lopes M.R."/>
            <person name="Hittinger C.T."/>
            <person name="Goeker M."/>
            <person name="Salamov A.A."/>
            <person name="Wisecaver J.H."/>
            <person name="Long T.M."/>
            <person name="Calvey C.H."/>
            <person name="Aerts A.L."/>
            <person name="Barry K.W."/>
            <person name="Choi C."/>
            <person name="Clum A."/>
            <person name="Coughlan A.Y."/>
            <person name="Deshpande S."/>
            <person name="Douglass A.P."/>
            <person name="Hanson S.J."/>
            <person name="Klenk H.-P."/>
            <person name="LaButti K.M."/>
            <person name="Lapidus A."/>
            <person name="Lindquist E.A."/>
            <person name="Lipzen A.M."/>
            <person name="Meier-Kolthoff J.P."/>
            <person name="Ohm R.A."/>
            <person name="Otillar R.P."/>
            <person name="Pangilinan J.L."/>
            <person name="Peng Y."/>
            <person name="Rokas A."/>
            <person name="Rosa C.A."/>
            <person name="Scheuner C."/>
            <person name="Sibirny A.A."/>
            <person name="Slot J.C."/>
            <person name="Stielow J.B."/>
            <person name="Sun H."/>
            <person name="Kurtzman C.P."/>
            <person name="Blackwell M."/>
            <person name="Grigoriev I.V."/>
            <person name="Jeffries T.W."/>
        </authorList>
    </citation>
    <scope>NUCLEOTIDE SEQUENCE [LARGE SCALE GENOMIC DNA]</scope>
    <source>
        <strain evidence="3">ATCC 58044 / CBS 1984 / NCYC 433 / NRRL Y-366-8</strain>
    </source>
</reference>
<dbReference type="Gene3D" id="1.10.510.10">
    <property type="entry name" value="Transferase(Phosphotransferase) domain 1"/>
    <property type="match status" value="1"/>
</dbReference>
<dbReference type="OrthoDB" id="1668230at2759"/>
<dbReference type="InterPro" id="IPR011009">
    <property type="entry name" value="Kinase-like_dom_sf"/>
</dbReference>
<feature type="compositionally biased region" description="Polar residues" evidence="1">
    <location>
        <begin position="507"/>
        <end position="523"/>
    </location>
</feature>
<evidence type="ECO:0008006" key="4">
    <source>
        <dbReference type="Google" id="ProtNLM"/>
    </source>
</evidence>
<sequence length="832" mass="94920">MSSRAIDQIKQVLNSPQGQELPEETLGTPDLDFSPMQSVDEQKDFDTLSNDGELLLESLCKEIVKPQGVIEYYNIFKAEEGKPIRINSYTMKTLFNWIEMLRYKEFEHYSYVIPHLYKLIMVLPSLFTVELDHSINPPVLDDKTTIPFLINSTTPTSPIQSIPTKRKRSNSSDSTLAQDNKYVHTSYQDIPKGFFDSKTKELEGYMNDLMSTIPKYEILDTIGESLDLIRENSCGQGIIIRPGETHECEIENIVKMQIIDPIVEIFRLVLKYAHSDDSNPARTRPMLTSKGRSHFETSTASENNDLSKGFDNQHGFQRYIAISEYGAAHNEVTDKSKVPANTSRRAQNHCEKASFVTEIKKPSLSETSSCMDLTSDGKFSDLIRQSLMFSCRLNLDTSSISDGISFWFFITDDENEPMGNSEDVACKKVFTNLTFNGVEKSTNSPLFQNNKLPTRLLVSLVLYMVEISKEIADQDSPDAKEKSQRMNRISKSSEERVNQTSREENFQTRLAGTSDGNSTMNQSDSDHTNKYSTEPSNQGDKDMPSSTPYCSVKDRHESPITNSTETTAMHSDNPKFTARVPSNFKEYKVIQNDEDGLCQVIRISRETFNSIFSEHSSDSANQKLEVDVDDDNRSDNVILKLYSFDHLLNYYFQNFVLLTLEYQTPDEFIDWVVKTKYEVEVEVNQNIQSHNDEQIRDQNLDKVIKCPKMCGFGAMVASEANPAFNGYFIGFEEIINFDEHDMFSIEDLEVLTAEVEKLHRINIVHGDIRLPNILFDEQNKLNLIDFNSAVLVKESPPPVDAGVDERHDVKYKAYEKDYKKLAALKEKMLVRS</sequence>
<gene>
    <name evidence="2" type="ORF">WICANDRAFT_80892</name>
</gene>
<feature type="region of interest" description="Disordered" evidence="1">
    <location>
        <begin position="474"/>
        <end position="557"/>
    </location>
</feature>
<evidence type="ECO:0000313" key="2">
    <source>
        <dbReference type="EMBL" id="ODQ57558.1"/>
    </source>
</evidence>
<name>A0A1E3NWN8_WICAA</name>
<feature type="compositionally biased region" description="Polar residues" evidence="1">
    <location>
        <begin position="1"/>
        <end position="18"/>
    </location>
</feature>
<dbReference type="RefSeq" id="XP_019036765.1">
    <property type="nucleotide sequence ID" value="XM_019185140.1"/>
</dbReference>
<protein>
    <recommendedName>
        <fullName evidence="4">Protein kinase domain-containing protein</fullName>
    </recommendedName>
</protein>